<organism evidence="4 5">
    <name type="scientific">Marivirga atlantica</name>
    <dbReference type="NCBI Taxonomy" id="1548457"/>
    <lineage>
        <taxon>Bacteria</taxon>
        <taxon>Pseudomonadati</taxon>
        <taxon>Bacteroidota</taxon>
        <taxon>Cytophagia</taxon>
        <taxon>Cytophagales</taxon>
        <taxon>Marivirgaceae</taxon>
        <taxon>Marivirga</taxon>
    </lineage>
</organism>
<keyword evidence="5" id="KW-1185">Reference proteome</keyword>
<dbReference type="RefSeq" id="WP_201924349.1">
    <property type="nucleotide sequence ID" value="NZ_JAERQG010000006.1"/>
</dbReference>
<feature type="domain" description="HTH tetR-type" evidence="3">
    <location>
        <begin position="14"/>
        <end position="74"/>
    </location>
</feature>
<dbReference type="PANTHER" id="PTHR43479">
    <property type="entry name" value="ACREF/ENVCD OPERON REPRESSOR-RELATED"/>
    <property type="match status" value="1"/>
</dbReference>
<dbReference type="PANTHER" id="PTHR43479:SF11">
    <property type="entry name" value="ACREF_ENVCD OPERON REPRESSOR-RELATED"/>
    <property type="match status" value="1"/>
</dbReference>
<protein>
    <submittedName>
        <fullName evidence="4">TetR/AcrR family transcriptional regulator</fullName>
    </submittedName>
</protein>
<evidence type="ECO:0000313" key="5">
    <source>
        <dbReference type="Proteomes" id="UP000642920"/>
    </source>
</evidence>
<dbReference type="Proteomes" id="UP000642920">
    <property type="component" value="Unassembled WGS sequence"/>
</dbReference>
<evidence type="ECO:0000256" key="2">
    <source>
        <dbReference type="PROSITE-ProRule" id="PRU00335"/>
    </source>
</evidence>
<dbReference type="InterPro" id="IPR050624">
    <property type="entry name" value="HTH-type_Tx_Regulator"/>
</dbReference>
<dbReference type="InterPro" id="IPR009057">
    <property type="entry name" value="Homeodomain-like_sf"/>
</dbReference>
<evidence type="ECO:0000259" key="3">
    <source>
        <dbReference type="PROSITE" id="PS50977"/>
    </source>
</evidence>
<dbReference type="EMBL" id="JAERQG010000006">
    <property type="protein sequence ID" value="MBL0767054.1"/>
    <property type="molecule type" value="Genomic_DNA"/>
</dbReference>
<dbReference type="Gene3D" id="1.10.357.10">
    <property type="entry name" value="Tetracycline Repressor, domain 2"/>
    <property type="match status" value="1"/>
</dbReference>
<accession>A0A937AIH6</accession>
<keyword evidence="1 2" id="KW-0238">DNA-binding</keyword>
<reference evidence="4" key="1">
    <citation type="submission" date="2021-01" db="EMBL/GenBank/DDBJ databases">
        <title>Marivirga sp. nov., isolated from intertidal surface sediments.</title>
        <authorList>
            <person name="Zhang M."/>
        </authorList>
    </citation>
    <scope>NUCLEOTIDE SEQUENCE</scope>
    <source>
        <strain evidence="4">SM1354</strain>
    </source>
</reference>
<evidence type="ECO:0000313" key="4">
    <source>
        <dbReference type="EMBL" id="MBL0767054.1"/>
    </source>
</evidence>
<name>A0A937AIH6_9BACT</name>
<sequence>MAKLDISLRERKSAKLKLLILDKTKQQLQKRNFNDIHVSDICKEVGISKVTFFRYFPQKEDVLLYLLRVWAFRTSVHLNEQQIKGLKAVNYIFDQYADLCQKHPSLMQHLIKYYAVADTVLKPISIKKAEKALLFPNSEEAIKQEILSFDKLLEKHLLEAIFNTEITKSSHVEDMVSMLLTTTYGSILVSKLRQLPLKGLLKKNITSVLNSYM</sequence>
<comment type="caution">
    <text evidence="4">The sequence shown here is derived from an EMBL/GenBank/DDBJ whole genome shotgun (WGS) entry which is preliminary data.</text>
</comment>
<dbReference type="Pfam" id="PF00440">
    <property type="entry name" value="TetR_N"/>
    <property type="match status" value="1"/>
</dbReference>
<gene>
    <name evidence="4" type="ORF">JKP34_17445</name>
</gene>
<proteinExistence type="predicted"/>
<evidence type="ECO:0000256" key="1">
    <source>
        <dbReference type="ARBA" id="ARBA00023125"/>
    </source>
</evidence>
<feature type="DNA-binding region" description="H-T-H motif" evidence="2">
    <location>
        <begin position="37"/>
        <end position="56"/>
    </location>
</feature>
<dbReference type="PROSITE" id="PS50977">
    <property type="entry name" value="HTH_TETR_2"/>
    <property type="match status" value="1"/>
</dbReference>
<dbReference type="SUPFAM" id="SSF46689">
    <property type="entry name" value="Homeodomain-like"/>
    <property type="match status" value="1"/>
</dbReference>
<dbReference type="AlphaFoldDB" id="A0A937AIH6"/>
<dbReference type="InterPro" id="IPR001647">
    <property type="entry name" value="HTH_TetR"/>
</dbReference>
<dbReference type="GO" id="GO:0003677">
    <property type="term" value="F:DNA binding"/>
    <property type="evidence" value="ECO:0007669"/>
    <property type="project" value="UniProtKB-UniRule"/>
</dbReference>